<dbReference type="NCBIfam" id="NF046067">
    <property type="entry name" value="SigPepSipWBacil"/>
    <property type="match status" value="1"/>
</dbReference>
<dbReference type="Proteomes" id="UP000679749">
    <property type="component" value="Unassembled WGS sequence"/>
</dbReference>
<reference evidence="7" key="1">
    <citation type="submission" date="2021-05" db="EMBL/GenBank/DDBJ databases">
        <title>Novel Bacillus species.</title>
        <authorList>
            <person name="Liu G."/>
        </authorList>
    </citation>
    <scope>NUCLEOTIDE SEQUENCE</scope>
    <source>
        <strain evidence="7">FJAT-49825</strain>
    </source>
</reference>
<dbReference type="RefSeq" id="WP_213120466.1">
    <property type="nucleotide sequence ID" value="NZ_JAGYPF010000005.1"/>
</dbReference>
<evidence type="ECO:0000313" key="7">
    <source>
        <dbReference type="EMBL" id="MBS4215969.1"/>
    </source>
</evidence>
<keyword evidence="4 6" id="KW-0472">Membrane</keyword>
<dbReference type="GO" id="GO:0006465">
    <property type="term" value="P:signal peptide processing"/>
    <property type="evidence" value="ECO:0007669"/>
    <property type="project" value="UniProtKB-UniRule"/>
</dbReference>
<dbReference type="PRINTS" id="PR00728">
    <property type="entry name" value="SIGNALPTASE"/>
</dbReference>
<dbReference type="NCBIfam" id="TIGR02228">
    <property type="entry name" value="sigpep_I_arch"/>
    <property type="match status" value="1"/>
</dbReference>
<accession>A0A942YXF3</accession>
<feature type="transmembrane region" description="Helical" evidence="6">
    <location>
        <begin position="12"/>
        <end position="31"/>
    </location>
</feature>
<dbReference type="InterPro" id="IPR019533">
    <property type="entry name" value="Peptidase_S26"/>
</dbReference>
<keyword evidence="3 6" id="KW-1133">Transmembrane helix</keyword>
<dbReference type="PANTHER" id="PTHR10806:SF6">
    <property type="entry name" value="SIGNAL PEPTIDASE COMPLEX CATALYTIC SUBUNIT SEC11"/>
    <property type="match status" value="1"/>
</dbReference>
<dbReference type="GO" id="GO:0016020">
    <property type="term" value="C:membrane"/>
    <property type="evidence" value="ECO:0007669"/>
    <property type="project" value="UniProtKB-SubCell"/>
</dbReference>
<evidence type="ECO:0000256" key="5">
    <source>
        <dbReference type="NCBIfam" id="TIGR02228"/>
    </source>
</evidence>
<comment type="caution">
    <text evidence="7">The sequence shown here is derived from an EMBL/GenBank/DDBJ whole genome shotgun (WGS) entry which is preliminary data.</text>
</comment>
<dbReference type="PANTHER" id="PTHR10806">
    <property type="entry name" value="SIGNAL PEPTIDASE COMPLEX CATALYTIC SUBUNIT SEC11"/>
    <property type="match status" value="1"/>
</dbReference>
<dbReference type="SUPFAM" id="SSF51306">
    <property type="entry name" value="LexA/Signal peptidase"/>
    <property type="match status" value="1"/>
</dbReference>
<name>A0A942YXF3_9BACI</name>
<evidence type="ECO:0000313" key="8">
    <source>
        <dbReference type="Proteomes" id="UP000679749"/>
    </source>
</evidence>
<dbReference type="Gene3D" id="2.10.109.10">
    <property type="entry name" value="Umud Fragment, subunit A"/>
    <property type="match status" value="1"/>
</dbReference>
<gene>
    <name evidence="7" type="ORF">KHA99_26450</name>
</gene>
<dbReference type="InterPro" id="IPR036286">
    <property type="entry name" value="LexA/Signal_pep-like_sf"/>
</dbReference>
<keyword evidence="2 6" id="KW-0812">Transmembrane</keyword>
<dbReference type="EMBL" id="JAGYPF010000005">
    <property type="protein sequence ID" value="MBS4215969.1"/>
    <property type="molecule type" value="Genomic_DNA"/>
</dbReference>
<evidence type="ECO:0000256" key="2">
    <source>
        <dbReference type="ARBA" id="ARBA00022692"/>
    </source>
</evidence>
<dbReference type="CDD" id="cd06530">
    <property type="entry name" value="S26_SPase_I"/>
    <property type="match status" value="1"/>
</dbReference>
<comment type="subcellular location">
    <subcellularLocation>
        <location evidence="1">Membrane</location>
    </subcellularLocation>
</comment>
<evidence type="ECO:0000256" key="4">
    <source>
        <dbReference type="ARBA" id="ARBA00023136"/>
    </source>
</evidence>
<evidence type="ECO:0000256" key="3">
    <source>
        <dbReference type="ARBA" id="ARBA00022989"/>
    </source>
</evidence>
<evidence type="ECO:0000256" key="1">
    <source>
        <dbReference type="ARBA" id="ARBA00004370"/>
    </source>
</evidence>
<dbReference type="GO" id="GO:0009003">
    <property type="term" value="F:signal peptidase activity"/>
    <property type="evidence" value="ECO:0007669"/>
    <property type="project" value="UniProtKB-EC"/>
</dbReference>
<organism evidence="7 8">
    <name type="scientific">Neobacillus rhizophilus</name>
    <dbReference type="NCBI Taxonomy" id="2833579"/>
    <lineage>
        <taxon>Bacteria</taxon>
        <taxon>Bacillati</taxon>
        <taxon>Bacillota</taxon>
        <taxon>Bacilli</taxon>
        <taxon>Bacillales</taxon>
        <taxon>Bacillaceae</taxon>
        <taxon>Neobacillus</taxon>
    </lineage>
</organism>
<evidence type="ECO:0000256" key="6">
    <source>
        <dbReference type="SAM" id="Phobius"/>
    </source>
</evidence>
<keyword evidence="7" id="KW-0378">Hydrolase</keyword>
<dbReference type="InterPro" id="IPR001733">
    <property type="entry name" value="Peptidase_S26B"/>
</dbReference>
<keyword evidence="8" id="KW-1185">Reference proteome</keyword>
<dbReference type="GO" id="GO:0004252">
    <property type="term" value="F:serine-type endopeptidase activity"/>
    <property type="evidence" value="ECO:0007669"/>
    <property type="project" value="UniProtKB-UniRule"/>
</dbReference>
<proteinExistence type="predicted"/>
<feature type="transmembrane region" description="Helical" evidence="6">
    <location>
        <begin position="152"/>
        <end position="171"/>
    </location>
</feature>
<dbReference type="AlphaFoldDB" id="A0A942YXF3"/>
<sequence>MASKIWKITSNLITGILFLLFIFMIFVVVSSKASSGEPNFLGYQLKTVLSGSMEPTFKTGSIIAVKPVENATNLKKGDIITFKESEGMLITHRIVDVIKKENQVMYVTKGDNNEDKDANAVVSKNVVAKYSGFTIPLLGYFIDFAKSKNGTALLLILPGLLLLAYSAITIFKALKELDKGNDVQKTA</sequence>
<protein>
    <recommendedName>
        <fullName evidence="5">Signal peptidase I</fullName>
        <ecNumber evidence="5">3.4.21.89</ecNumber>
    </recommendedName>
</protein>
<dbReference type="EC" id="3.4.21.89" evidence="5"/>